<proteinExistence type="predicted"/>
<reference evidence="6" key="1">
    <citation type="journal article" date="2020" name="mSystems">
        <title>Genome- and Community-Level Interaction Insights into Carbon Utilization and Element Cycling Functions of Hydrothermarchaeota in Hydrothermal Sediment.</title>
        <authorList>
            <person name="Zhou Z."/>
            <person name="Liu Y."/>
            <person name="Xu W."/>
            <person name="Pan J."/>
            <person name="Luo Z.H."/>
            <person name="Li M."/>
        </authorList>
    </citation>
    <scope>NUCLEOTIDE SEQUENCE [LARGE SCALE GENOMIC DNA]</scope>
    <source>
        <strain evidence="6">SpSt-123</strain>
    </source>
</reference>
<dbReference type="Gene3D" id="3.90.550.10">
    <property type="entry name" value="Spore Coat Polysaccharide Biosynthesis Protein SpsA, Chain A"/>
    <property type="match status" value="1"/>
</dbReference>
<feature type="transmembrane region" description="Helical" evidence="3">
    <location>
        <begin position="359"/>
        <end position="388"/>
    </location>
</feature>
<feature type="transmembrane region" description="Helical" evidence="3">
    <location>
        <begin position="400"/>
        <end position="418"/>
    </location>
</feature>
<feature type="transmembrane region" description="Helical" evidence="3">
    <location>
        <begin position="425"/>
        <end position="444"/>
    </location>
</feature>
<evidence type="ECO:0000259" key="4">
    <source>
        <dbReference type="Pfam" id="PF00535"/>
    </source>
</evidence>
<dbReference type="Pfam" id="PF00535">
    <property type="entry name" value="Glycos_transf_2"/>
    <property type="match status" value="1"/>
</dbReference>
<feature type="domain" description="Glycosyltransferase 2-like" evidence="4">
    <location>
        <begin position="85"/>
        <end position="133"/>
    </location>
</feature>
<keyword evidence="3" id="KW-1133">Transmembrane helix</keyword>
<feature type="domain" description="Glycosyltransferase 2-like" evidence="5">
    <location>
        <begin position="193"/>
        <end position="390"/>
    </location>
</feature>
<keyword evidence="3" id="KW-0472">Membrane</keyword>
<dbReference type="PANTHER" id="PTHR43630">
    <property type="entry name" value="POLY-BETA-1,6-N-ACETYL-D-GLUCOSAMINE SYNTHASE"/>
    <property type="match status" value="1"/>
</dbReference>
<sequence>MLVSERVVKARLQGMIVHLEQFIEVDDFVRISILLTYIKYLFYSIWVLPAYRAVMVFRSWRANYQRYSVVQGLPRSKSSSISVAVLIPARNSARFIAGSLLSALNQSLAPRTIYVLDDASTDETTEIVLNIVRSKQGRLKSVEALNDRTVMRYEIVLRDKQVIQLVLVSFRAHMGKPRMINSVLREVASRHDYIVVLDSDTILEKDYVEKVVSFLVNNRDVAGASGTILLWRPEGRSKASWLFARGFRNIGSLSYQLLIRFTETVFGSVNGLSGCCSVFRAEKLVEVGGIPEDTYSDDTAIAWELQLMGYKVAYLPGAVSFTADPSSPRRLLAKMYRITLGMQKLFFTRFKRIIKKRKWSLMLTGLYTSFGSIPFVFVLMNIVLTMLLVHMGVYNEGGSIAYSLFQFTPLSVILAFIYRYPVSYLAVSYVVGVAEGIALSLLLLRLYRNNQFIRAALRTSMKSIVFLPVTLWAQALVTLIAFPVSMYQVAVRKNVSKW</sequence>
<accession>A0A7C1E382</accession>
<name>A0A7C1E382_9CREN</name>
<comment type="caution">
    <text evidence="6">The sequence shown here is derived from an EMBL/GenBank/DDBJ whole genome shotgun (WGS) entry which is preliminary data.</text>
</comment>
<evidence type="ECO:0000256" key="2">
    <source>
        <dbReference type="ARBA" id="ARBA00022679"/>
    </source>
</evidence>
<evidence type="ECO:0000313" key="6">
    <source>
        <dbReference type="EMBL" id="HDS11082.1"/>
    </source>
</evidence>
<feature type="transmembrane region" description="Helical" evidence="3">
    <location>
        <begin position="28"/>
        <end position="51"/>
    </location>
</feature>
<dbReference type="GO" id="GO:0016757">
    <property type="term" value="F:glycosyltransferase activity"/>
    <property type="evidence" value="ECO:0007669"/>
    <property type="project" value="UniProtKB-KW"/>
</dbReference>
<dbReference type="InterPro" id="IPR001173">
    <property type="entry name" value="Glyco_trans_2-like"/>
</dbReference>
<dbReference type="EMBL" id="DSDY01000168">
    <property type="protein sequence ID" value="HDS11082.1"/>
    <property type="molecule type" value="Genomic_DNA"/>
</dbReference>
<protein>
    <submittedName>
        <fullName evidence="6">Glycosyltransferase family 2 protein</fullName>
    </submittedName>
</protein>
<dbReference type="AlphaFoldDB" id="A0A7C1E382"/>
<gene>
    <name evidence="6" type="ORF">ENO04_05675</name>
</gene>
<evidence type="ECO:0000256" key="3">
    <source>
        <dbReference type="SAM" id="Phobius"/>
    </source>
</evidence>
<dbReference type="SUPFAM" id="SSF53448">
    <property type="entry name" value="Nucleotide-diphospho-sugar transferases"/>
    <property type="match status" value="1"/>
</dbReference>
<keyword evidence="2 6" id="KW-0808">Transferase</keyword>
<feature type="transmembrane region" description="Helical" evidence="3">
    <location>
        <begin position="464"/>
        <end position="487"/>
    </location>
</feature>
<evidence type="ECO:0000256" key="1">
    <source>
        <dbReference type="ARBA" id="ARBA00022676"/>
    </source>
</evidence>
<dbReference type="PANTHER" id="PTHR43630:SF1">
    <property type="entry name" value="POLY-BETA-1,6-N-ACETYL-D-GLUCOSAMINE SYNTHASE"/>
    <property type="match status" value="1"/>
</dbReference>
<keyword evidence="3" id="KW-0812">Transmembrane</keyword>
<evidence type="ECO:0000259" key="5">
    <source>
        <dbReference type="Pfam" id="PF13632"/>
    </source>
</evidence>
<keyword evidence="1" id="KW-0328">Glycosyltransferase</keyword>
<dbReference type="InterPro" id="IPR029044">
    <property type="entry name" value="Nucleotide-diphossugar_trans"/>
</dbReference>
<dbReference type="CDD" id="cd06423">
    <property type="entry name" value="CESA_like"/>
    <property type="match status" value="1"/>
</dbReference>
<organism evidence="6">
    <name type="scientific">Fervidicoccus fontis</name>
    <dbReference type="NCBI Taxonomy" id="683846"/>
    <lineage>
        <taxon>Archaea</taxon>
        <taxon>Thermoproteota</taxon>
        <taxon>Thermoprotei</taxon>
        <taxon>Fervidicoccales</taxon>
        <taxon>Fervidicoccaceae</taxon>
        <taxon>Fervidicoccus</taxon>
    </lineage>
</organism>
<dbReference type="Pfam" id="PF13632">
    <property type="entry name" value="Glyco_trans_2_3"/>
    <property type="match status" value="1"/>
</dbReference>